<dbReference type="Proteomes" id="UP000198736">
    <property type="component" value="Unassembled WGS sequence"/>
</dbReference>
<evidence type="ECO:0000313" key="5">
    <source>
        <dbReference type="Proteomes" id="UP000198736"/>
    </source>
</evidence>
<organism evidence="4 5">
    <name type="scientific">Candidatus Nitrospira nitrificans</name>
    <dbReference type="NCBI Taxonomy" id="1742973"/>
    <lineage>
        <taxon>Bacteria</taxon>
        <taxon>Pseudomonadati</taxon>
        <taxon>Nitrospirota</taxon>
        <taxon>Nitrospiria</taxon>
        <taxon>Nitrospirales</taxon>
        <taxon>Nitrospiraceae</taxon>
        <taxon>Nitrospira</taxon>
    </lineage>
</organism>
<dbReference type="RefSeq" id="WP_090896215.1">
    <property type="nucleotide sequence ID" value="NZ_CZPZ01000011.1"/>
</dbReference>
<gene>
    <name evidence="4" type="ORF">COMA2_190040</name>
</gene>
<keyword evidence="3" id="KW-0472">Membrane</keyword>
<dbReference type="EMBL" id="CZPZ01000011">
    <property type="protein sequence ID" value="CUS34826.1"/>
    <property type="molecule type" value="Genomic_DNA"/>
</dbReference>
<sequence>MHVHFNVHSSLYVGALMSLSLIATGCSMFSGETKLHKNTKGSVYLKEIADWSFVANHPATIDQMTMLKIVKGVVTDDAQKMSGNMPASGSKPMRVFSDEDAEFLAPLLAQGLSQAKPEQIVGFKVSPSAGSGTEPTAGTLYVHKGSIYLTITPSQNKKALEFTPSSAARHEKAPLFVALGRGAMTMVIDYQTLAKAAAPGSPPTARALRPIPASASQIAPVVSASAPMHPSVTEAASPQEASVLPAPQAFPAHNRTESGPPQLNTDELLNRKLDELREAREANKRKDSEIAMLKKEAVWMKQELRQRAEEVKAVKTGKTAVRSVPKKKSAEAYPTR</sequence>
<reference evidence="5" key="1">
    <citation type="submission" date="2015-10" db="EMBL/GenBank/DDBJ databases">
        <authorList>
            <person name="Luecker S."/>
            <person name="Luecker S."/>
        </authorList>
    </citation>
    <scope>NUCLEOTIDE SEQUENCE [LARGE SCALE GENOMIC DNA]</scope>
</reference>
<accession>A0A0S4LDN2</accession>
<feature type="coiled-coil region" evidence="1">
    <location>
        <begin position="266"/>
        <end position="296"/>
    </location>
</feature>
<evidence type="ECO:0000256" key="2">
    <source>
        <dbReference type="SAM" id="MobiDB-lite"/>
    </source>
</evidence>
<keyword evidence="3" id="KW-0812">Transmembrane</keyword>
<keyword evidence="3" id="KW-1133">Transmembrane helix</keyword>
<dbReference type="AlphaFoldDB" id="A0A0S4LDN2"/>
<evidence type="ECO:0000256" key="3">
    <source>
        <dbReference type="SAM" id="Phobius"/>
    </source>
</evidence>
<evidence type="ECO:0000256" key="1">
    <source>
        <dbReference type="SAM" id="Coils"/>
    </source>
</evidence>
<keyword evidence="5" id="KW-1185">Reference proteome</keyword>
<protein>
    <submittedName>
        <fullName evidence="4">Uncharacterized protein</fullName>
    </submittedName>
</protein>
<feature type="region of interest" description="Disordered" evidence="2">
    <location>
        <begin position="308"/>
        <end position="336"/>
    </location>
</feature>
<dbReference type="OrthoDB" id="9795835at2"/>
<proteinExistence type="predicted"/>
<name>A0A0S4LDN2_9BACT</name>
<evidence type="ECO:0000313" key="4">
    <source>
        <dbReference type="EMBL" id="CUS34826.1"/>
    </source>
</evidence>
<feature type="transmembrane region" description="Helical" evidence="3">
    <location>
        <begin position="12"/>
        <end position="30"/>
    </location>
</feature>
<keyword evidence="1" id="KW-0175">Coiled coil</keyword>